<comment type="caution">
    <text evidence="1">The sequence shown here is derived from an EMBL/GenBank/DDBJ whole genome shotgun (WGS) entry which is preliminary data.</text>
</comment>
<proteinExistence type="predicted"/>
<accession>A0ABP1S1D9</accession>
<keyword evidence="2" id="KW-1185">Reference proteome</keyword>
<evidence type="ECO:0000313" key="1">
    <source>
        <dbReference type="EMBL" id="CAL8140676.1"/>
    </source>
</evidence>
<reference evidence="1 2" key="1">
    <citation type="submission" date="2024-08" db="EMBL/GenBank/DDBJ databases">
        <authorList>
            <person name="Cucini C."/>
            <person name="Frati F."/>
        </authorList>
    </citation>
    <scope>NUCLEOTIDE SEQUENCE [LARGE SCALE GENOMIC DNA]</scope>
</reference>
<dbReference type="Proteomes" id="UP001642540">
    <property type="component" value="Unassembled WGS sequence"/>
</dbReference>
<sequence length="452" mass="52261">MDFEEEHLKDVWMVIFEFLGDDDKINFANASPIWHAWVEKRVHTLLLAKVAPLLRDRVPFETLMGLRQVGSKFAISIDSALARHPANLWLEFESAAKENWRQLKVQTMLRSRDDIYRFLREMETSTRNPFPSSRLCIEYEEGWEFINNALNLYLIQDGFWKACQRLLVPFGHHLCHLELKYVFGRSFYHCYAASLLRALQQVPNLESLVLQGNVYETLRDVTGYYCNNSLPRLQNLESVKIQGMGKIVTESILRYCCVPEKVTRLAISRYDCSSLLEEVYEFCNLQVLEAAVSMTSLERLSSLDNLPPLREYHGGIGLGWGWIPPYDPEMFRRLQPFSSTLYKIRISGRFVAGSLSRGEYGSGLLFPNLKTLSFEAYQGFLDILVQFSQLERLEFDEVNGMGAEGDSVYLDTHRVSKSNIWTLFPHLKSIVLASGTYYRKEKDDMLCDIVTE</sequence>
<dbReference type="EMBL" id="CAXLJM020000140">
    <property type="protein sequence ID" value="CAL8140676.1"/>
    <property type="molecule type" value="Genomic_DNA"/>
</dbReference>
<dbReference type="InterPro" id="IPR032675">
    <property type="entry name" value="LRR_dom_sf"/>
</dbReference>
<dbReference type="Gene3D" id="3.80.10.10">
    <property type="entry name" value="Ribonuclease Inhibitor"/>
    <property type="match status" value="1"/>
</dbReference>
<name>A0ABP1S1D9_9HEXA</name>
<dbReference type="SUPFAM" id="SSF52047">
    <property type="entry name" value="RNI-like"/>
    <property type="match status" value="1"/>
</dbReference>
<organism evidence="1 2">
    <name type="scientific">Orchesella dallaii</name>
    <dbReference type="NCBI Taxonomy" id="48710"/>
    <lineage>
        <taxon>Eukaryota</taxon>
        <taxon>Metazoa</taxon>
        <taxon>Ecdysozoa</taxon>
        <taxon>Arthropoda</taxon>
        <taxon>Hexapoda</taxon>
        <taxon>Collembola</taxon>
        <taxon>Entomobryomorpha</taxon>
        <taxon>Entomobryoidea</taxon>
        <taxon>Orchesellidae</taxon>
        <taxon>Orchesellinae</taxon>
        <taxon>Orchesella</taxon>
    </lineage>
</organism>
<gene>
    <name evidence="1" type="ORF">ODALV1_LOCUS28369</name>
</gene>
<evidence type="ECO:0000313" key="2">
    <source>
        <dbReference type="Proteomes" id="UP001642540"/>
    </source>
</evidence>
<protein>
    <submittedName>
        <fullName evidence="1">Uncharacterized protein</fullName>
    </submittedName>
</protein>